<proteinExistence type="predicted"/>
<organism evidence="3 4">
    <name type="scientific">Rhizobium tumorigenes</name>
    <dbReference type="NCBI Taxonomy" id="2041385"/>
    <lineage>
        <taxon>Bacteria</taxon>
        <taxon>Pseudomonadati</taxon>
        <taxon>Pseudomonadota</taxon>
        <taxon>Alphaproteobacteria</taxon>
        <taxon>Hyphomicrobiales</taxon>
        <taxon>Rhizobiaceae</taxon>
        <taxon>Rhizobium/Agrobacterium group</taxon>
        <taxon>Rhizobium</taxon>
    </lineage>
</organism>
<evidence type="ECO:0000313" key="4">
    <source>
        <dbReference type="Proteomes" id="UP000249499"/>
    </source>
</evidence>
<evidence type="ECO:0000313" key="3">
    <source>
        <dbReference type="EMBL" id="WFR97916.1"/>
    </source>
</evidence>
<dbReference type="Pfam" id="PF13372">
    <property type="entry name" value="Alginate_exp"/>
    <property type="match status" value="1"/>
</dbReference>
<dbReference type="InterPro" id="IPR053728">
    <property type="entry name" value="Alginate_Permeability_Chnl"/>
</dbReference>
<dbReference type="InterPro" id="IPR025388">
    <property type="entry name" value="Alginate_export_dom"/>
</dbReference>
<dbReference type="AlphaFoldDB" id="A0AAF1KW59"/>
<reference evidence="3 4" key="1">
    <citation type="journal article" date="2018" name="Sci. Rep.">
        <title>Rhizobium tumorigenes sp. nov., a novel plant tumorigenic bacterium isolated from cane gall tumors on thornless blackberry.</title>
        <authorList>
            <person name="Kuzmanovi N."/>
            <person name="Smalla K."/>
            <person name="Gronow S."/>
            <person name="PuBawska J."/>
        </authorList>
    </citation>
    <scope>NUCLEOTIDE SEQUENCE [LARGE SCALE GENOMIC DNA]</scope>
    <source>
        <strain evidence="3 4">1078</strain>
    </source>
</reference>
<keyword evidence="3" id="KW-0614">Plasmid</keyword>
<dbReference type="Proteomes" id="UP000249499">
    <property type="component" value="Plasmid pRt1078"/>
</dbReference>
<protein>
    <submittedName>
        <fullName evidence="3">Alginate export family protein</fullName>
    </submittedName>
</protein>
<gene>
    <name evidence="3" type="ORF">PR017_18645</name>
</gene>
<evidence type="ECO:0000259" key="2">
    <source>
        <dbReference type="Pfam" id="PF13372"/>
    </source>
</evidence>
<name>A0AAF1KW59_9HYPH</name>
<accession>A0AAF1KW59</accession>
<dbReference type="RefSeq" id="WP_111222320.1">
    <property type="nucleotide sequence ID" value="NZ_CP117256.1"/>
</dbReference>
<keyword evidence="4" id="KW-1185">Reference proteome</keyword>
<keyword evidence="1" id="KW-0732">Signal</keyword>
<feature type="chain" id="PRO_5042099448" evidence="1">
    <location>
        <begin position="37"/>
        <end position="479"/>
    </location>
</feature>
<dbReference type="KEGG" id="rtu:PR017_18645"/>
<evidence type="ECO:0000256" key="1">
    <source>
        <dbReference type="SAM" id="SignalP"/>
    </source>
</evidence>
<sequence>MTRTQSATAARKATGAAAAAAIVLLSSVGGAWCANADQQTAPKRPPIKTNRWQEDWSALADPALKTQPLDRLKYVPIGIADPQSYVSFGATVRERFESNGAPSFGIGGVEHDSYLLQRAQIHADFHINENWQLFTQLEDVRAFDKTIIGGADQNRFDLRLAFLAYADNFESGTFKARVGRQDFSFDLQRFVSSRDGPNVRQSFDAIWVDWETGPWRFIGFVSQPVQYKDERDFDDTSNDQFHFSTLRVERQVLGKSELSAYYSLYQKDVAHFLDGSGDEQRHILDTRFAGADNGFDWDLEAMGQAGTVGSKDIRAWAAGARVGYTFEELGWTPRIGMQADIASGDPHPGDQTVGTFNPLFPNGYYFSLAGYTGYANLMHLKPSVTIKPTEQLTLTGAVGLQWRQTTKDAVYVQPNIPVPGTAGHGESWTGVYTQLRADYAFNANLTGAIEAVHYDAGETIRHAGGHNSNYLGAELKASW</sequence>
<dbReference type="Gene3D" id="2.40.160.100">
    <property type="match status" value="1"/>
</dbReference>
<geneLocation type="plasmid" evidence="3 4">
    <name>pRt1078</name>
</geneLocation>
<feature type="signal peptide" evidence="1">
    <location>
        <begin position="1"/>
        <end position="36"/>
    </location>
</feature>
<feature type="domain" description="Alginate export" evidence="2">
    <location>
        <begin position="85"/>
        <end position="473"/>
    </location>
</feature>
<dbReference type="EMBL" id="CP117256">
    <property type="protein sequence ID" value="WFR97916.1"/>
    <property type="molecule type" value="Genomic_DNA"/>
</dbReference>
<reference evidence="4" key="2">
    <citation type="journal article" date="2023" name="MicrobiologyOpen">
        <title>Genomics of the tumorigenes clade of the family Rhizobiaceae and description of Rhizobium rhododendri sp. nov.</title>
        <authorList>
            <person name="Kuzmanovic N."/>
            <person name="diCenzo G.C."/>
            <person name="Bunk B."/>
            <person name="Sproeer C."/>
            <person name="Fruehling A."/>
            <person name="Neumann-Schaal M."/>
            <person name="Overmann J."/>
            <person name="Smalla K."/>
        </authorList>
    </citation>
    <scope>NUCLEOTIDE SEQUENCE [LARGE SCALE GENOMIC DNA]</scope>
    <source>
        <strain evidence="4">1078</strain>
        <plasmid evidence="4">pRt1078</plasmid>
    </source>
</reference>